<keyword evidence="6" id="KW-0511">Multifunctional enzyme</keyword>
<feature type="compositionally biased region" description="Gly residues" evidence="9">
    <location>
        <begin position="742"/>
        <end position="759"/>
    </location>
</feature>
<dbReference type="Pfam" id="PF00912">
    <property type="entry name" value="Transgly"/>
    <property type="match status" value="1"/>
</dbReference>
<dbReference type="SUPFAM" id="SSF53955">
    <property type="entry name" value="Lysozyme-like"/>
    <property type="match status" value="1"/>
</dbReference>
<evidence type="ECO:0000256" key="9">
    <source>
        <dbReference type="SAM" id="MobiDB-lite"/>
    </source>
</evidence>
<dbReference type="PANTHER" id="PTHR32282">
    <property type="entry name" value="BINDING PROTEIN TRANSPEPTIDASE, PUTATIVE-RELATED"/>
    <property type="match status" value="1"/>
</dbReference>
<keyword evidence="5" id="KW-0378">Hydrolase</keyword>
<reference evidence="13 14" key="2">
    <citation type="journal article" date="2023" name="ChemBioChem">
        <title>Acyltransferase Domain Exchange between Two Independent Type I Polyketide Synthases in the Same Producer Strain of Macrolide Antibiotics.</title>
        <authorList>
            <person name="Kudo F."/>
            <person name="Kishikawa K."/>
            <person name="Tsuboi K."/>
            <person name="Kido T."/>
            <person name="Usui T."/>
            <person name="Hashimoto J."/>
            <person name="Shin-Ya K."/>
            <person name="Miyanaga A."/>
            <person name="Eguchi T."/>
        </authorList>
    </citation>
    <scope>NUCLEOTIDE SEQUENCE [LARGE SCALE GENOMIC DNA]</scope>
    <source>
        <strain evidence="13 14">A-8890</strain>
    </source>
</reference>
<evidence type="ECO:0000313" key="14">
    <source>
        <dbReference type="Proteomes" id="UP001321542"/>
    </source>
</evidence>
<dbReference type="Gene3D" id="3.40.710.10">
    <property type="entry name" value="DD-peptidase/beta-lactamase superfamily"/>
    <property type="match status" value="1"/>
</dbReference>
<evidence type="ECO:0000256" key="10">
    <source>
        <dbReference type="SAM" id="Phobius"/>
    </source>
</evidence>
<feature type="compositionally biased region" description="Gly residues" evidence="9">
    <location>
        <begin position="715"/>
        <end position="728"/>
    </location>
</feature>
<keyword evidence="3" id="KW-0328">Glycosyltransferase</keyword>
<keyword evidence="10" id="KW-1133">Transmembrane helix</keyword>
<evidence type="ECO:0000256" key="5">
    <source>
        <dbReference type="ARBA" id="ARBA00022801"/>
    </source>
</evidence>
<dbReference type="InterPro" id="IPR023346">
    <property type="entry name" value="Lysozyme-like_dom_sf"/>
</dbReference>
<dbReference type="EMBL" id="AP018448">
    <property type="protein sequence ID" value="BBC35450.1"/>
    <property type="molecule type" value="Genomic_DNA"/>
</dbReference>
<dbReference type="InterPro" id="IPR036950">
    <property type="entry name" value="PBP_transglycosylase"/>
</dbReference>
<evidence type="ECO:0000256" key="4">
    <source>
        <dbReference type="ARBA" id="ARBA00022679"/>
    </source>
</evidence>
<feature type="domain" description="Glycosyl transferase family 51" evidence="12">
    <location>
        <begin position="75"/>
        <end position="261"/>
    </location>
</feature>
<evidence type="ECO:0000259" key="12">
    <source>
        <dbReference type="Pfam" id="PF00912"/>
    </source>
</evidence>
<evidence type="ECO:0000259" key="11">
    <source>
        <dbReference type="Pfam" id="PF00905"/>
    </source>
</evidence>
<protein>
    <submittedName>
        <fullName evidence="13">Transglycosylase</fullName>
    </submittedName>
</protein>
<feature type="transmembrane region" description="Helical" evidence="10">
    <location>
        <begin position="20"/>
        <end position="45"/>
    </location>
</feature>
<dbReference type="Proteomes" id="UP001321542">
    <property type="component" value="Chromosome"/>
</dbReference>
<gene>
    <name evidence="13" type="ORF">SGFS_067440</name>
</gene>
<evidence type="ECO:0000313" key="13">
    <source>
        <dbReference type="EMBL" id="BBC35450.1"/>
    </source>
</evidence>
<feature type="domain" description="Penicillin-binding protein transpeptidase" evidence="11">
    <location>
        <begin position="364"/>
        <end position="636"/>
    </location>
</feature>
<dbReference type="Pfam" id="PF00905">
    <property type="entry name" value="Transpeptidase"/>
    <property type="match status" value="1"/>
</dbReference>
<sequence length="759" mass="79803">MPKKRSGGGLSATQQAAKFLGVSVLAGAVMAGIALPAVGALGLAAKGSVEGFDELPANLKQPPLSQRTTILDSKGDQIATVYSRDRTVVDLKEISPYMQKAIVAIEDARFYEHGAVDLKGVLRALNKNARSGGVSQGASTLTQQLVKNVAVEEAGDDPTLVAQATQQTLGRKIRELKYAIQLEEELGKKKILENYLNITFFGQQAYGIEAASRRYFSKSAKDLKVQEAALLAGIVQSPSRYDPVNDPKEATKRRNTVLQRMAEVGDISRAEADKAKEKPLGLKVSKPKNGCITAVKGAGFFCDYVREVFLNDPVFGKTKKARAKIWNQGGLTIQTTMDPKAQKSVQASIKNHVNRTDEVATAGTIVEPGTGKILAMGQSRPYGVDVKKNQTTINLSVDDSMGGGAGYQPGSTFKPIVAAAAIEGGMSPGKSYSAPYKMEYPSPISVCGGKNWVNTDGTTLTNENETEVGPYSMRKATALSVNTYFVQMIADIGICPVTEMAGKMGVERADGAKMGQNPSIALGTQEMSPLTMANAYATFASRGMYCTPIAIESITQRVGEKSKSLQVPKSTCSRAMSENTADTINTLLKGVVEDGTGTEAGLGSGRPSAGKTGTTDGRYAAWFVGYTPNMAGAVWVGDPAHERRMVNISIGGVTYAKVFGGKVPGPIWRDMMSGALAGEPAPNFTLVPLPSDNPGRGRGDRDDDDNGNGDDNNGNSGGTTGGDAGGTGFPTPSFSWPDGWIQGQGNGGNNGNGNGGGFG</sequence>
<evidence type="ECO:0000256" key="1">
    <source>
        <dbReference type="ARBA" id="ARBA00022645"/>
    </source>
</evidence>
<reference evidence="13 14" key="1">
    <citation type="journal article" date="2010" name="ChemBioChem">
        <title>Cloning and characterization of the biosynthetic gene cluster of 16-membered macrolide antibiotic FD-891: involvement of a dual functional cytochrome P450 monooxygenase catalyzing epoxidation and hydroxylation.</title>
        <authorList>
            <person name="Kudo F."/>
            <person name="Motegi A."/>
            <person name="Mizoue K."/>
            <person name="Eguchi T."/>
        </authorList>
    </citation>
    <scope>NUCLEOTIDE SEQUENCE [LARGE SCALE GENOMIC DNA]</scope>
    <source>
        <strain evidence="13 14">A-8890</strain>
    </source>
</reference>
<keyword evidence="14" id="KW-1185">Reference proteome</keyword>
<dbReference type="Gene3D" id="1.10.3810.10">
    <property type="entry name" value="Biosynthetic peptidoglycan transglycosylase-like"/>
    <property type="match status" value="1"/>
</dbReference>
<dbReference type="InterPro" id="IPR001460">
    <property type="entry name" value="PCN-bd_Tpept"/>
</dbReference>
<evidence type="ECO:0000256" key="3">
    <source>
        <dbReference type="ARBA" id="ARBA00022676"/>
    </source>
</evidence>
<name>A0ABN5VSC3_9ACTN</name>
<organism evidence="13 14">
    <name type="scientific">Streptomyces graminofaciens</name>
    <dbReference type="NCBI Taxonomy" id="68212"/>
    <lineage>
        <taxon>Bacteria</taxon>
        <taxon>Bacillati</taxon>
        <taxon>Actinomycetota</taxon>
        <taxon>Actinomycetes</taxon>
        <taxon>Kitasatosporales</taxon>
        <taxon>Streptomycetaceae</taxon>
        <taxon>Streptomyces</taxon>
    </lineage>
</organism>
<evidence type="ECO:0000256" key="2">
    <source>
        <dbReference type="ARBA" id="ARBA00022670"/>
    </source>
</evidence>
<dbReference type="SUPFAM" id="SSF56601">
    <property type="entry name" value="beta-lactamase/transpeptidase-like"/>
    <property type="match status" value="1"/>
</dbReference>
<dbReference type="InterPro" id="IPR001264">
    <property type="entry name" value="Glyco_trans_51"/>
</dbReference>
<evidence type="ECO:0000256" key="7">
    <source>
        <dbReference type="ARBA" id="ARBA00034000"/>
    </source>
</evidence>
<keyword evidence="2" id="KW-0645">Protease</keyword>
<dbReference type="RefSeq" id="WP_286255720.1">
    <property type="nucleotide sequence ID" value="NZ_AP018448.1"/>
</dbReference>
<evidence type="ECO:0000256" key="6">
    <source>
        <dbReference type="ARBA" id="ARBA00023268"/>
    </source>
</evidence>
<keyword evidence="1" id="KW-0121">Carboxypeptidase</keyword>
<keyword evidence="10" id="KW-0812">Transmembrane</keyword>
<proteinExistence type="predicted"/>
<keyword evidence="10" id="KW-0472">Membrane</keyword>
<dbReference type="InterPro" id="IPR012338">
    <property type="entry name" value="Beta-lactam/transpept-like"/>
</dbReference>
<feature type="region of interest" description="Disordered" evidence="9">
    <location>
        <begin position="682"/>
        <end position="759"/>
    </location>
</feature>
<evidence type="ECO:0000256" key="8">
    <source>
        <dbReference type="ARBA" id="ARBA00049902"/>
    </source>
</evidence>
<comment type="catalytic activity">
    <reaction evidence="8">
        <text>[GlcNAc-(1-&gt;4)-Mur2Ac(oyl-L-Ala-gamma-D-Glu-L-Lys-D-Ala-D-Ala)](n)-di-trans,octa-cis-undecaprenyl diphosphate + beta-D-GlcNAc-(1-&gt;4)-Mur2Ac(oyl-L-Ala-gamma-D-Glu-L-Lys-D-Ala-D-Ala)-di-trans,octa-cis-undecaprenyl diphosphate = [GlcNAc-(1-&gt;4)-Mur2Ac(oyl-L-Ala-gamma-D-Glu-L-Lys-D-Ala-D-Ala)](n+1)-di-trans,octa-cis-undecaprenyl diphosphate + di-trans,octa-cis-undecaprenyl diphosphate + H(+)</text>
        <dbReference type="Rhea" id="RHEA:23708"/>
        <dbReference type="Rhea" id="RHEA-COMP:9602"/>
        <dbReference type="Rhea" id="RHEA-COMP:9603"/>
        <dbReference type="ChEBI" id="CHEBI:15378"/>
        <dbReference type="ChEBI" id="CHEBI:58405"/>
        <dbReference type="ChEBI" id="CHEBI:60033"/>
        <dbReference type="ChEBI" id="CHEBI:78435"/>
        <dbReference type="EC" id="2.4.99.28"/>
    </reaction>
</comment>
<dbReference type="InterPro" id="IPR050396">
    <property type="entry name" value="Glycosyltr_51/Transpeptidase"/>
</dbReference>
<accession>A0ABN5VSC3</accession>
<comment type="catalytic activity">
    <reaction evidence="7">
        <text>Preferential cleavage: (Ac)2-L-Lys-D-Ala-|-D-Ala. Also transpeptidation of peptidyl-alanyl moieties that are N-acyl substituents of D-alanine.</text>
        <dbReference type="EC" id="3.4.16.4"/>
    </reaction>
</comment>
<dbReference type="PANTHER" id="PTHR32282:SF33">
    <property type="entry name" value="PEPTIDOGLYCAN GLYCOSYLTRANSFERASE"/>
    <property type="match status" value="1"/>
</dbReference>
<keyword evidence="4" id="KW-0808">Transferase</keyword>